<dbReference type="PANTHER" id="PTHR16305:SF35">
    <property type="entry name" value="TRANSCRIPTIONAL ACTIVATOR DOMAIN"/>
    <property type="match status" value="1"/>
</dbReference>
<keyword evidence="5" id="KW-1185">Reference proteome</keyword>
<dbReference type="Gene3D" id="1.10.10.10">
    <property type="entry name" value="Winged helix-like DNA-binding domain superfamily/Winged helix DNA-binding domain"/>
    <property type="match status" value="1"/>
</dbReference>
<dbReference type="GO" id="GO:0005524">
    <property type="term" value="F:ATP binding"/>
    <property type="evidence" value="ECO:0007669"/>
    <property type="project" value="UniProtKB-KW"/>
</dbReference>
<dbReference type="AlphaFoldDB" id="A0A4Q7ZR57"/>
<accession>A0A4Q7ZR57</accession>
<evidence type="ECO:0000259" key="3">
    <source>
        <dbReference type="PROSITE" id="PS50043"/>
    </source>
</evidence>
<dbReference type="InterPro" id="IPR011990">
    <property type="entry name" value="TPR-like_helical_dom_sf"/>
</dbReference>
<dbReference type="Gene3D" id="1.25.40.10">
    <property type="entry name" value="Tetratricopeptide repeat domain"/>
    <property type="match status" value="1"/>
</dbReference>
<sequence length="958" mass="101182">MCGKGAAGVQPMIGREAEWRTVTDALHSVGDGPQVLEVVGEPGIGKTRLLAELAGYARERGLLTLTGRATEFESEIPFALLTEALDDHVRLNSESLRERLPPDDVWRLGEILDGLGAGPAAPQVSLGGAAERYRSLRALRRLLETIAEPDGLVLILDDVHWCDAATTDLVDYLLRRPPAGPVVLALAYRPAQAPARLAAALVSDHSGRFHRRVALSPLPEAEVTRLLGPDADPRDVAYLFRLSGGNPLYLDALRRCGTTAIDAARTRDDPDPALAALPTEVRAALGAEWESVGPDSRLVASAAAVGGDESEPALLAEVAELPVPAVLRCLDDLVARDLIQVVAGTGRFRFRHPLVRHVVYASAAAGWRLGAHARAAAHLERVGAPPRARAHHIARSAAVGDAGAAVTLVAAAQAVGAQAPATAAEWLQIALRLLPGDTATVGLPDRAELLTYLAERRAASGDLAEARRVMGVVLDELLPTGHPARSAAIAYTGVLIRLLGLHEEAQALLTAELDHRPEADNSDVLLQIATYALMRGQLGEADERLCQIIAFAPGGTAAAIAHAMRPMTGYATGPAELSSERPRSATVLLDTMGDDEIARQLEIFAWLCWTGLEAEGPRDSLRRLLRCRQVAVQSGQSFVLPYLLAMQALMHARLGQIGDAMRAAEEALTIARLLAAAEPLALALLTQCWLHRCAGDFAAAIVTGEQAVAAASASRGWLATAQAMLAFSRIAAGDVRRGAADLVAAGRGPELTALYPHNRLIACTVLSECAAKTGEPESPGHWAELAERVADPERGVERGLVLLARAYAVGADDPGRGADLAEQAGALLTEGELLLVAGRAWLAAAALRMRTGDESAALDDLARAEKIGERTDAADLHTALRRLARRLRPDAPPPSVPGTAELTRREGEIAVLVAAGMSNAEIAGELYVSVRTVETHVSRIYTKLGVTTRAAAVSRLAS</sequence>
<evidence type="ECO:0000313" key="5">
    <source>
        <dbReference type="Proteomes" id="UP000292564"/>
    </source>
</evidence>
<reference evidence="4 5" key="1">
    <citation type="submission" date="2019-02" db="EMBL/GenBank/DDBJ databases">
        <title>Sequencing the genomes of 1000 actinobacteria strains.</title>
        <authorList>
            <person name="Klenk H.-P."/>
        </authorList>
    </citation>
    <scope>NUCLEOTIDE SEQUENCE [LARGE SCALE GENOMIC DNA]</scope>
    <source>
        <strain evidence="4 5">DSM 45162</strain>
    </source>
</reference>
<keyword evidence="1" id="KW-0547">Nucleotide-binding</keyword>
<dbReference type="InterPro" id="IPR036388">
    <property type="entry name" value="WH-like_DNA-bd_sf"/>
</dbReference>
<dbReference type="InterPro" id="IPR041664">
    <property type="entry name" value="AAA_16"/>
</dbReference>
<dbReference type="PANTHER" id="PTHR16305">
    <property type="entry name" value="TESTICULAR SOLUBLE ADENYLYL CYCLASE"/>
    <property type="match status" value="1"/>
</dbReference>
<dbReference type="GO" id="GO:0005737">
    <property type="term" value="C:cytoplasm"/>
    <property type="evidence" value="ECO:0007669"/>
    <property type="project" value="TreeGrafter"/>
</dbReference>
<dbReference type="SUPFAM" id="SSF46894">
    <property type="entry name" value="C-terminal effector domain of the bipartite response regulators"/>
    <property type="match status" value="1"/>
</dbReference>
<dbReference type="PRINTS" id="PR00038">
    <property type="entry name" value="HTHLUXR"/>
</dbReference>
<dbReference type="Pfam" id="PF00196">
    <property type="entry name" value="GerE"/>
    <property type="match status" value="1"/>
</dbReference>
<dbReference type="SMART" id="SM00382">
    <property type="entry name" value="AAA"/>
    <property type="match status" value="1"/>
</dbReference>
<dbReference type="Pfam" id="PF13191">
    <property type="entry name" value="AAA_16"/>
    <property type="match status" value="1"/>
</dbReference>
<evidence type="ECO:0000256" key="1">
    <source>
        <dbReference type="ARBA" id="ARBA00022741"/>
    </source>
</evidence>
<dbReference type="CDD" id="cd06170">
    <property type="entry name" value="LuxR_C_like"/>
    <property type="match status" value="1"/>
</dbReference>
<protein>
    <submittedName>
        <fullName evidence="4">Regulatory LuxR family protein</fullName>
    </submittedName>
</protein>
<evidence type="ECO:0000256" key="2">
    <source>
        <dbReference type="ARBA" id="ARBA00022840"/>
    </source>
</evidence>
<dbReference type="Proteomes" id="UP000292564">
    <property type="component" value="Unassembled WGS sequence"/>
</dbReference>
<dbReference type="SUPFAM" id="SSF48452">
    <property type="entry name" value="TPR-like"/>
    <property type="match status" value="1"/>
</dbReference>
<dbReference type="PROSITE" id="PS00622">
    <property type="entry name" value="HTH_LUXR_1"/>
    <property type="match status" value="1"/>
</dbReference>
<feature type="domain" description="HTH luxR-type" evidence="3">
    <location>
        <begin position="895"/>
        <end position="958"/>
    </location>
</feature>
<dbReference type="SUPFAM" id="SSF52540">
    <property type="entry name" value="P-loop containing nucleoside triphosphate hydrolases"/>
    <property type="match status" value="1"/>
</dbReference>
<dbReference type="InterPro" id="IPR000792">
    <property type="entry name" value="Tscrpt_reg_LuxR_C"/>
</dbReference>
<comment type="caution">
    <text evidence="4">The sequence shown here is derived from an EMBL/GenBank/DDBJ whole genome shotgun (WGS) entry which is preliminary data.</text>
</comment>
<keyword evidence="2" id="KW-0067">ATP-binding</keyword>
<evidence type="ECO:0000313" key="4">
    <source>
        <dbReference type="EMBL" id="RZU53617.1"/>
    </source>
</evidence>
<name>A0A4Q7ZR57_9ACTN</name>
<dbReference type="GO" id="GO:0003677">
    <property type="term" value="F:DNA binding"/>
    <property type="evidence" value="ECO:0007669"/>
    <property type="project" value="InterPro"/>
</dbReference>
<organism evidence="4 5">
    <name type="scientific">Krasilnikovia cinnamomea</name>
    <dbReference type="NCBI Taxonomy" id="349313"/>
    <lineage>
        <taxon>Bacteria</taxon>
        <taxon>Bacillati</taxon>
        <taxon>Actinomycetota</taxon>
        <taxon>Actinomycetes</taxon>
        <taxon>Micromonosporales</taxon>
        <taxon>Micromonosporaceae</taxon>
        <taxon>Krasilnikovia</taxon>
    </lineage>
</organism>
<dbReference type="InterPro" id="IPR016032">
    <property type="entry name" value="Sig_transdc_resp-reg_C-effctor"/>
</dbReference>
<dbReference type="EMBL" id="SHKY01000001">
    <property type="protein sequence ID" value="RZU53617.1"/>
    <property type="molecule type" value="Genomic_DNA"/>
</dbReference>
<proteinExistence type="predicted"/>
<dbReference type="InterPro" id="IPR027417">
    <property type="entry name" value="P-loop_NTPase"/>
</dbReference>
<dbReference type="Gene3D" id="3.40.50.300">
    <property type="entry name" value="P-loop containing nucleotide triphosphate hydrolases"/>
    <property type="match status" value="1"/>
</dbReference>
<dbReference type="InterPro" id="IPR003593">
    <property type="entry name" value="AAA+_ATPase"/>
</dbReference>
<dbReference type="GO" id="GO:0004016">
    <property type="term" value="F:adenylate cyclase activity"/>
    <property type="evidence" value="ECO:0007669"/>
    <property type="project" value="TreeGrafter"/>
</dbReference>
<dbReference type="PROSITE" id="PS50043">
    <property type="entry name" value="HTH_LUXR_2"/>
    <property type="match status" value="1"/>
</dbReference>
<dbReference type="SMART" id="SM00421">
    <property type="entry name" value="HTH_LUXR"/>
    <property type="match status" value="1"/>
</dbReference>
<dbReference type="GO" id="GO:0006355">
    <property type="term" value="P:regulation of DNA-templated transcription"/>
    <property type="evidence" value="ECO:0007669"/>
    <property type="project" value="InterPro"/>
</dbReference>
<gene>
    <name evidence="4" type="ORF">EV385_5548</name>
</gene>